<dbReference type="OrthoDB" id="9784538at2"/>
<keyword evidence="8" id="KW-1185">Reference proteome</keyword>
<dbReference type="EMBL" id="SJPI01000001">
    <property type="protein sequence ID" value="TWT52542.1"/>
    <property type="molecule type" value="Genomic_DNA"/>
</dbReference>
<keyword evidence="5 6" id="KW-0472">Membrane</keyword>
<dbReference type="AlphaFoldDB" id="A0A5C5WRX5"/>
<dbReference type="GO" id="GO:0005886">
    <property type="term" value="C:plasma membrane"/>
    <property type="evidence" value="ECO:0007669"/>
    <property type="project" value="UniProtKB-SubCell"/>
</dbReference>
<dbReference type="PANTHER" id="PTHR32196">
    <property type="entry name" value="ABC TRANSPORTER PERMEASE PROTEIN YPHD-RELATED-RELATED"/>
    <property type="match status" value="1"/>
</dbReference>
<dbReference type="RefSeq" id="WP_146512894.1">
    <property type="nucleotide sequence ID" value="NZ_SJPI01000001.1"/>
</dbReference>
<evidence type="ECO:0000256" key="5">
    <source>
        <dbReference type="ARBA" id="ARBA00023136"/>
    </source>
</evidence>
<dbReference type="GO" id="GO:0022857">
    <property type="term" value="F:transmembrane transporter activity"/>
    <property type="evidence" value="ECO:0007669"/>
    <property type="project" value="InterPro"/>
</dbReference>
<evidence type="ECO:0000313" key="7">
    <source>
        <dbReference type="EMBL" id="TWT52542.1"/>
    </source>
</evidence>
<proteinExistence type="predicted"/>
<evidence type="ECO:0000256" key="3">
    <source>
        <dbReference type="ARBA" id="ARBA00022692"/>
    </source>
</evidence>
<evidence type="ECO:0000256" key="6">
    <source>
        <dbReference type="SAM" id="Phobius"/>
    </source>
</evidence>
<evidence type="ECO:0000313" key="8">
    <source>
        <dbReference type="Proteomes" id="UP000316598"/>
    </source>
</evidence>
<evidence type="ECO:0000256" key="2">
    <source>
        <dbReference type="ARBA" id="ARBA00022475"/>
    </source>
</evidence>
<evidence type="ECO:0000256" key="1">
    <source>
        <dbReference type="ARBA" id="ARBA00004651"/>
    </source>
</evidence>
<dbReference type="CDD" id="cd06579">
    <property type="entry name" value="TM_PBP1_transp_AraH_like"/>
    <property type="match status" value="1"/>
</dbReference>
<dbReference type="PANTHER" id="PTHR32196:SF15">
    <property type="entry name" value="SUGAR ABC TRANSPORTER PERMEASE PROTEIN"/>
    <property type="match status" value="1"/>
</dbReference>
<keyword evidence="4 6" id="KW-1133">Transmembrane helix</keyword>
<feature type="transmembrane region" description="Helical" evidence="6">
    <location>
        <begin position="35"/>
        <end position="52"/>
    </location>
</feature>
<organism evidence="7 8">
    <name type="scientific">Rubripirellula amarantea</name>
    <dbReference type="NCBI Taxonomy" id="2527999"/>
    <lineage>
        <taxon>Bacteria</taxon>
        <taxon>Pseudomonadati</taxon>
        <taxon>Planctomycetota</taxon>
        <taxon>Planctomycetia</taxon>
        <taxon>Pirellulales</taxon>
        <taxon>Pirellulaceae</taxon>
        <taxon>Rubripirellula</taxon>
    </lineage>
</organism>
<sequence length="322" mass="34622">MKKILGIFGLLVFVCLITAMMSDRFLTEYNIENLIRRSALFGILSIGAAFVIITGGIDLSIGSMVCLVGCLTPWFLVDYELPVPVVLLLVTLISLSLGLFHGLLITKLRLQPFIVTLCGLLIYRGATRGIVQDQTQGFQGGYKSLRWLSQGKLDLPGTDFGIPIPCLILAGLVVLAVIFLNYTIYGRYMLAIGQNEKAARYSGIATDRITILAYVICGLMSGLGGLLWVLDIGSAQPVDFGSFFELYAIAGAVLGGCSLRGGEGTMIGVVIGAGVMQVLKNTITLVDWLPTTVEYAVIGLVILGGVTIDELVKRYAARRKST</sequence>
<reference evidence="7 8" key="1">
    <citation type="submission" date="2019-02" db="EMBL/GenBank/DDBJ databases">
        <title>Deep-cultivation of Planctomycetes and their phenomic and genomic characterization uncovers novel biology.</title>
        <authorList>
            <person name="Wiegand S."/>
            <person name="Jogler M."/>
            <person name="Boedeker C."/>
            <person name="Pinto D."/>
            <person name="Vollmers J."/>
            <person name="Rivas-Marin E."/>
            <person name="Kohn T."/>
            <person name="Peeters S.H."/>
            <person name="Heuer A."/>
            <person name="Rast P."/>
            <person name="Oberbeckmann S."/>
            <person name="Bunk B."/>
            <person name="Jeske O."/>
            <person name="Meyerdierks A."/>
            <person name="Storesund J.E."/>
            <person name="Kallscheuer N."/>
            <person name="Luecker S."/>
            <person name="Lage O.M."/>
            <person name="Pohl T."/>
            <person name="Merkel B.J."/>
            <person name="Hornburger P."/>
            <person name="Mueller R.-W."/>
            <person name="Bruemmer F."/>
            <person name="Labrenz M."/>
            <person name="Spormann A.M."/>
            <person name="Op Den Camp H."/>
            <person name="Overmann J."/>
            <person name="Amann R."/>
            <person name="Jetten M.S.M."/>
            <person name="Mascher T."/>
            <person name="Medema M.H."/>
            <person name="Devos D.P."/>
            <person name="Kaster A.-K."/>
            <person name="Ovreas L."/>
            <person name="Rohde M."/>
            <person name="Galperin M.Y."/>
            <person name="Jogler C."/>
        </authorList>
    </citation>
    <scope>NUCLEOTIDE SEQUENCE [LARGE SCALE GENOMIC DNA]</scope>
    <source>
        <strain evidence="7 8">Pla22</strain>
    </source>
</reference>
<dbReference type="Proteomes" id="UP000316598">
    <property type="component" value="Unassembled WGS sequence"/>
</dbReference>
<feature type="transmembrane region" description="Helical" evidence="6">
    <location>
        <begin position="83"/>
        <end position="106"/>
    </location>
</feature>
<accession>A0A5C5WRX5</accession>
<feature type="transmembrane region" description="Helical" evidence="6">
    <location>
        <begin position="162"/>
        <end position="188"/>
    </location>
</feature>
<comment type="subcellular location">
    <subcellularLocation>
        <location evidence="1">Cell membrane</location>
        <topology evidence="1">Multi-pass membrane protein</topology>
    </subcellularLocation>
</comment>
<protein>
    <submittedName>
        <fullName evidence="7">Ribose transport system permease protein RbsC</fullName>
    </submittedName>
</protein>
<feature type="transmembrane region" description="Helical" evidence="6">
    <location>
        <begin position="295"/>
        <end position="312"/>
    </location>
</feature>
<gene>
    <name evidence="7" type="primary">rbsC_1</name>
    <name evidence="7" type="ORF">Pla22_01660</name>
</gene>
<feature type="transmembrane region" description="Helical" evidence="6">
    <location>
        <begin position="209"/>
        <end position="230"/>
    </location>
</feature>
<feature type="transmembrane region" description="Helical" evidence="6">
    <location>
        <begin position="113"/>
        <end position="131"/>
    </location>
</feature>
<name>A0A5C5WRX5_9BACT</name>
<evidence type="ECO:0000256" key="4">
    <source>
        <dbReference type="ARBA" id="ARBA00022989"/>
    </source>
</evidence>
<dbReference type="InterPro" id="IPR001851">
    <property type="entry name" value="ABC_transp_permease"/>
</dbReference>
<comment type="caution">
    <text evidence="7">The sequence shown here is derived from an EMBL/GenBank/DDBJ whole genome shotgun (WGS) entry which is preliminary data.</text>
</comment>
<dbReference type="Pfam" id="PF02653">
    <property type="entry name" value="BPD_transp_2"/>
    <property type="match status" value="1"/>
</dbReference>
<keyword evidence="2" id="KW-1003">Cell membrane</keyword>
<keyword evidence="3 6" id="KW-0812">Transmembrane</keyword>